<dbReference type="Gene3D" id="3.40.50.10190">
    <property type="entry name" value="BRCT domain"/>
    <property type="match status" value="3"/>
</dbReference>
<name>A0A8S1J1F3_9CHLO</name>
<organism evidence="3 4">
    <name type="scientific">Ostreobium quekettii</name>
    <dbReference type="NCBI Taxonomy" id="121088"/>
    <lineage>
        <taxon>Eukaryota</taxon>
        <taxon>Viridiplantae</taxon>
        <taxon>Chlorophyta</taxon>
        <taxon>core chlorophytes</taxon>
        <taxon>Ulvophyceae</taxon>
        <taxon>TCBD clade</taxon>
        <taxon>Bryopsidales</taxon>
        <taxon>Ostreobineae</taxon>
        <taxon>Ostreobiaceae</taxon>
        <taxon>Ostreobium</taxon>
    </lineage>
</organism>
<dbReference type="Proteomes" id="UP000708148">
    <property type="component" value="Unassembled WGS sequence"/>
</dbReference>
<protein>
    <recommendedName>
        <fullName evidence="2">BRCT domain-containing protein</fullName>
    </recommendedName>
</protein>
<dbReference type="EMBL" id="CAJHUC010001559">
    <property type="protein sequence ID" value="CAD7701523.1"/>
    <property type="molecule type" value="Genomic_DNA"/>
</dbReference>
<dbReference type="PANTHER" id="PTHR47181">
    <property type="entry name" value="BRCA1 C TERMINUS DOMAIN CONTAINING PROTEIN, EXPRESSED"/>
    <property type="match status" value="1"/>
</dbReference>
<dbReference type="Pfam" id="PF16589">
    <property type="entry name" value="BRCT_2"/>
    <property type="match status" value="1"/>
</dbReference>
<dbReference type="Pfam" id="PF12738">
    <property type="entry name" value="PTCB-BRCT"/>
    <property type="match status" value="1"/>
</dbReference>
<dbReference type="SUPFAM" id="SSF52113">
    <property type="entry name" value="BRCT domain"/>
    <property type="match status" value="3"/>
</dbReference>
<evidence type="ECO:0000256" key="1">
    <source>
        <dbReference type="SAM" id="MobiDB-lite"/>
    </source>
</evidence>
<dbReference type="SMART" id="SM00292">
    <property type="entry name" value="BRCT"/>
    <property type="match status" value="3"/>
</dbReference>
<evidence type="ECO:0000313" key="4">
    <source>
        <dbReference type="Proteomes" id="UP000708148"/>
    </source>
</evidence>
<gene>
    <name evidence="3" type="ORF">OSTQU699_LOCUS6882</name>
</gene>
<feature type="domain" description="BRCT" evidence="2">
    <location>
        <begin position="6"/>
        <end position="101"/>
    </location>
</feature>
<dbReference type="InterPro" id="IPR036420">
    <property type="entry name" value="BRCT_dom_sf"/>
</dbReference>
<dbReference type="PANTHER" id="PTHR47181:SF2">
    <property type="entry name" value="BRCA1 C TERMINUS DOMAIN CONTAINING PROTEIN, EXPRESSED"/>
    <property type="match status" value="1"/>
</dbReference>
<dbReference type="OrthoDB" id="552396at2759"/>
<dbReference type="InterPro" id="IPR001357">
    <property type="entry name" value="BRCT_dom"/>
</dbReference>
<keyword evidence="4" id="KW-1185">Reference proteome</keyword>
<sequence>MDQPSAAPQIFKGFVFYIDLDGGGNWGKDRDLTSVLTVWIRTSGGRVCRLLDQGCTHVVARHSQQDVCRWASARGIRLASPLWVYHCITKKELLPIVEKPFRGPMIPGFTNHVNEITISEFKNHERVIVRYLCECTGAAYSGQLTVPTQTSHLIANNVASNSQKIQSAKRCSTVKIVPKTWLDDCLTQWRHVPEGPYTEATTSPVSESSEENGNLLPSAEMPSLTVPPRTKETGQFVETEVVGKSFQLYAVDEVAEGGSANSLQDCASHGKGEGSTLEQNGDVARQDVFLEACEHATGKEGNQAGSCRGKVGQGASEGLSFTYNEIYEGLDMSQQVGLASAVVSRLACQLAPPTPNPELPETEVLRPPGDDAEVPHVDSAGQSADRKPEVDKVCCKCEAINRVETASDGHDGEQNTRQELNANLEQNGVQEAKPLRMTRQRLRTPRDARAKVQSELQSKKARPQNSGKKMNQSPGKKPVKRRHAGGIEAVVRTSKRSRTSDPLTGSDKEEQAVVALSGVRTSQRLRYIGVLSGLHVRCASGSYDLKHQWNDQITHVVLPELKRNEKAVCGMAAGKWLVSTDYVEACAKQQRLLDPSAYELQNGEKDVISKG</sequence>
<evidence type="ECO:0000259" key="2">
    <source>
        <dbReference type="PROSITE" id="PS50172"/>
    </source>
</evidence>
<accession>A0A8S1J1F3</accession>
<comment type="caution">
    <text evidence="3">The sequence shown here is derived from an EMBL/GenBank/DDBJ whole genome shotgun (WGS) entry which is preliminary data.</text>
</comment>
<feature type="compositionally biased region" description="Polar residues" evidence="1">
    <location>
        <begin position="463"/>
        <end position="474"/>
    </location>
</feature>
<dbReference type="CDD" id="cd17738">
    <property type="entry name" value="BRCT_TopBP1_rpt7"/>
    <property type="match status" value="1"/>
</dbReference>
<feature type="region of interest" description="Disordered" evidence="1">
    <location>
        <begin position="196"/>
        <end position="229"/>
    </location>
</feature>
<evidence type="ECO:0000313" key="3">
    <source>
        <dbReference type="EMBL" id="CAD7701523.1"/>
    </source>
</evidence>
<feature type="domain" description="BRCT" evidence="2">
    <location>
        <begin position="101"/>
        <end position="199"/>
    </location>
</feature>
<reference evidence="3" key="1">
    <citation type="submission" date="2020-12" db="EMBL/GenBank/DDBJ databases">
        <authorList>
            <person name="Iha C."/>
        </authorList>
    </citation>
    <scope>NUCLEOTIDE SEQUENCE</scope>
</reference>
<feature type="region of interest" description="Disordered" evidence="1">
    <location>
        <begin position="423"/>
        <end position="510"/>
    </location>
</feature>
<dbReference type="AlphaFoldDB" id="A0A8S1J1F3"/>
<dbReference type="PROSITE" id="PS50172">
    <property type="entry name" value="BRCT"/>
    <property type="match status" value="2"/>
</dbReference>
<feature type="region of interest" description="Disordered" evidence="1">
    <location>
        <begin position="352"/>
        <end position="385"/>
    </location>
</feature>
<dbReference type="InterPro" id="IPR044254">
    <property type="entry name" value="At4g02110-like"/>
</dbReference>
<proteinExistence type="predicted"/>